<feature type="domain" description="Aminotransferase class I/classII large" evidence="8">
    <location>
        <begin position="37"/>
        <end position="398"/>
    </location>
</feature>
<dbReference type="KEGG" id="vdi:Vdis_1616"/>
<keyword evidence="10" id="KW-1185">Reference proteome</keyword>
<dbReference type="EMBL" id="CP002100">
    <property type="protein sequence ID" value="ADN50994.1"/>
    <property type="molecule type" value="Genomic_DNA"/>
</dbReference>
<dbReference type="RefSeq" id="WP_013336719.1">
    <property type="nucleotide sequence ID" value="NC_014537.1"/>
</dbReference>
<dbReference type="InterPro" id="IPR004839">
    <property type="entry name" value="Aminotransferase_I/II_large"/>
</dbReference>
<dbReference type="eggNOG" id="arCOG01130">
    <property type="taxonomic scope" value="Archaea"/>
</dbReference>
<keyword evidence="6" id="KW-0663">Pyridoxal phosphate</keyword>
<comment type="similarity">
    <text evidence="2 7">Belongs to the class-I pyridoxal-phosphate-dependent aminotransferase family.</text>
</comment>
<evidence type="ECO:0000259" key="8">
    <source>
        <dbReference type="Pfam" id="PF00155"/>
    </source>
</evidence>
<dbReference type="SUPFAM" id="SSF53383">
    <property type="entry name" value="PLP-dependent transferases"/>
    <property type="match status" value="1"/>
</dbReference>
<comment type="subunit">
    <text evidence="3">Homodimer.</text>
</comment>
<dbReference type="InterPro" id="IPR015424">
    <property type="entry name" value="PyrdxlP-dep_Trfase"/>
</dbReference>
<dbReference type="EC" id="2.6.1.-" evidence="7"/>
<evidence type="ECO:0000256" key="3">
    <source>
        <dbReference type="ARBA" id="ARBA00011738"/>
    </source>
</evidence>
<evidence type="ECO:0000256" key="2">
    <source>
        <dbReference type="ARBA" id="ARBA00007441"/>
    </source>
</evidence>
<keyword evidence="4 7" id="KW-0032">Aminotransferase</keyword>
<gene>
    <name evidence="9" type="ordered locus">Vdis_1616</name>
</gene>
<protein>
    <recommendedName>
        <fullName evidence="7">Aminotransferase</fullName>
        <ecNumber evidence="7">2.6.1.-</ecNumber>
    </recommendedName>
</protein>
<dbReference type="Gene3D" id="3.90.1150.10">
    <property type="entry name" value="Aspartate Aminotransferase, domain 1"/>
    <property type="match status" value="1"/>
</dbReference>
<dbReference type="STRING" id="572478.Vdis_1616"/>
<keyword evidence="5 7" id="KW-0808">Transferase</keyword>
<dbReference type="InterPro" id="IPR004838">
    <property type="entry name" value="NHTrfase_class1_PyrdxlP-BS"/>
</dbReference>
<accession>E1QTS7</accession>
<dbReference type="PROSITE" id="PS00105">
    <property type="entry name" value="AA_TRANSFER_CLASS_1"/>
    <property type="match status" value="1"/>
</dbReference>
<dbReference type="InterPro" id="IPR050596">
    <property type="entry name" value="AspAT/PAT-like"/>
</dbReference>
<dbReference type="PANTHER" id="PTHR46383">
    <property type="entry name" value="ASPARTATE AMINOTRANSFERASE"/>
    <property type="match status" value="1"/>
</dbReference>
<dbReference type="HOGENOM" id="CLU_017584_4_3_2"/>
<dbReference type="GO" id="GO:0008483">
    <property type="term" value="F:transaminase activity"/>
    <property type="evidence" value="ECO:0007669"/>
    <property type="project" value="UniProtKB-KW"/>
</dbReference>
<dbReference type="CDD" id="cd00609">
    <property type="entry name" value="AAT_like"/>
    <property type="match status" value="1"/>
</dbReference>
<evidence type="ECO:0000256" key="5">
    <source>
        <dbReference type="ARBA" id="ARBA00022679"/>
    </source>
</evidence>
<dbReference type="InterPro" id="IPR015421">
    <property type="entry name" value="PyrdxlP-dep_Trfase_major"/>
</dbReference>
<dbReference type="PANTHER" id="PTHR46383:SF1">
    <property type="entry name" value="ASPARTATE AMINOTRANSFERASE"/>
    <property type="match status" value="1"/>
</dbReference>
<evidence type="ECO:0000256" key="1">
    <source>
        <dbReference type="ARBA" id="ARBA00001933"/>
    </source>
</evidence>
<evidence type="ECO:0000256" key="6">
    <source>
        <dbReference type="ARBA" id="ARBA00022898"/>
    </source>
</evidence>
<proteinExistence type="inferred from homology"/>
<organism evidence="9 10">
    <name type="scientific">Vulcanisaeta distributa (strain DSM 14429 / JCM 11212 / NBRC 100878 / IC-017)</name>
    <dbReference type="NCBI Taxonomy" id="572478"/>
    <lineage>
        <taxon>Archaea</taxon>
        <taxon>Thermoproteota</taxon>
        <taxon>Thermoprotei</taxon>
        <taxon>Thermoproteales</taxon>
        <taxon>Thermoproteaceae</taxon>
        <taxon>Vulcanisaeta</taxon>
    </lineage>
</organism>
<dbReference type="Gene3D" id="3.40.640.10">
    <property type="entry name" value="Type I PLP-dependent aspartate aminotransferase-like (Major domain)"/>
    <property type="match status" value="1"/>
</dbReference>
<sequence>MNPINDYLKDTVRELQGEKAFTYLAKAREVAERKGIKIISFGIGQPDIPTFDNIINAAKKALDEKFTGYTETEGIRELREAIADYLNYRYHAGVRPDEVIVTTGTKTAIFLAIAAYVRPGDEVIIPDPTYPAYPELTKFFGGKPIYVAMKFDPENGFRLNLETIENSVTTKTKAIVINNPHNPTGAIFRPEEVMKLLEIAKDYKLLVIVDEIYDNFVYEPGAFKSVLELEPDWRDYVLYTNGFSKTFSMTGWRLGYLVASRGVIEPIRKLAANTYSCPPSIAQKAGVEALRNETSWRSSRAMIDLFRRRRDVMYEELRKIPGIEVWRSTGAFYMYPRVKKILDKLGMDVEKFADWLLENYGVVVLPGTAFSETNMGREYVRLSFALDEGLIREGIERIRKAVEGN</sequence>
<evidence type="ECO:0000313" key="9">
    <source>
        <dbReference type="EMBL" id="ADN50994.1"/>
    </source>
</evidence>
<dbReference type="InterPro" id="IPR015422">
    <property type="entry name" value="PyrdxlP-dep_Trfase_small"/>
</dbReference>
<reference evidence="9 10" key="1">
    <citation type="journal article" date="2010" name="Stand. Genomic Sci.">
        <title>Complete genome sequence of Vulcanisaeta distributa type strain (IC-017).</title>
        <authorList>
            <person name="Mavromatis K."/>
            <person name="Sikorski J."/>
            <person name="Pabst E."/>
            <person name="Teshima H."/>
            <person name="Lapidus A."/>
            <person name="Lucas S."/>
            <person name="Nolan M."/>
            <person name="Glavina Del Rio T."/>
            <person name="Cheng J.F."/>
            <person name="Bruce D."/>
            <person name="Goodwin L."/>
            <person name="Pitluck S."/>
            <person name="Liolios K."/>
            <person name="Ivanova N."/>
            <person name="Mikhailova N."/>
            <person name="Pati A."/>
            <person name="Chen A."/>
            <person name="Palaniappan K."/>
            <person name="Land M."/>
            <person name="Hauser L."/>
            <person name="Chang Y.J."/>
            <person name="Jeffries C.D."/>
            <person name="Rohde M."/>
            <person name="Spring S."/>
            <person name="Goker M."/>
            <person name="Wirth R."/>
            <person name="Woyke T."/>
            <person name="Bristow J."/>
            <person name="Eisen J.A."/>
            <person name="Markowitz V."/>
            <person name="Hugenholtz P."/>
            <person name="Klenk H.P."/>
            <person name="Kyrpides N.C."/>
        </authorList>
    </citation>
    <scope>NUCLEOTIDE SEQUENCE [LARGE SCALE GENOMIC DNA]</scope>
    <source>
        <strain evidence="10">DSM 14429 / JCM 11212 / NBRC 100878 / IC-017</strain>
    </source>
</reference>
<evidence type="ECO:0000256" key="4">
    <source>
        <dbReference type="ARBA" id="ARBA00022576"/>
    </source>
</evidence>
<dbReference type="FunFam" id="3.40.640.10:FF:000033">
    <property type="entry name" value="Aspartate aminotransferase"/>
    <property type="match status" value="1"/>
</dbReference>
<dbReference type="GO" id="GO:0006520">
    <property type="term" value="P:amino acid metabolic process"/>
    <property type="evidence" value="ECO:0007669"/>
    <property type="project" value="InterPro"/>
</dbReference>
<dbReference type="OrthoDB" id="372018at2157"/>
<dbReference type="GeneID" id="9752553"/>
<evidence type="ECO:0000313" key="10">
    <source>
        <dbReference type="Proteomes" id="UP000006681"/>
    </source>
</evidence>
<dbReference type="GO" id="GO:0030170">
    <property type="term" value="F:pyridoxal phosphate binding"/>
    <property type="evidence" value="ECO:0007669"/>
    <property type="project" value="InterPro"/>
</dbReference>
<reference evidence="10" key="2">
    <citation type="journal article" date="2010" name="Stand. Genomic Sci.">
        <title>Complete genome sequence of Vulcanisaeta distributa type strain (IC-017T).</title>
        <authorList>
            <person name="Mavromatis K."/>
            <person name="Sikorski J."/>
            <person name="Pabst E."/>
            <person name="Teshima H."/>
            <person name="Lapidus A."/>
            <person name="Lucas S."/>
            <person name="Nolan M."/>
            <person name="Glavina Del Rio T."/>
            <person name="Cheng J."/>
            <person name="Bruce D."/>
            <person name="Goodwin L."/>
            <person name="Pitluck S."/>
            <person name="Liolios K."/>
            <person name="Ivanova N."/>
            <person name="Mikhailova N."/>
            <person name="Pati A."/>
            <person name="Chen A."/>
            <person name="Palaniappan K."/>
            <person name="Land M."/>
            <person name="Hauser L."/>
            <person name="Chang Y."/>
            <person name="Jeffries C."/>
            <person name="Rohde M."/>
            <person name="Spring S."/>
            <person name="Goker M."/>
            <person name="Wirth R."/>
            <person name="Woyke T."/>
            <person name="Bristow J."/>
            <person name="Eisen J."/>
            <person name="Markowitz V."/>
            <person name="Hugenholtz P."/>
            <person name="Klenk H."/>
            <person name="Kyrpides N."/>
        </authorList>
    </citation>
    <scope>NUCLEOTIDE SEQUENCE [LARGE SCALE GENOMIC DNA]</scope>
    <source>
        <strain evidence="10">DSM 14429 / JCM 11212 / NBRC 100878 / IC-017</strain>
    </source>
</reference>
<dbReference type="Proteomes" id="UP000006681">
    <property type="component" value="Chromosome"/>
</dbReference>
<comment type="cofactor">
    <cofactor evidence="1 7">
        <name>pyridoxal 5'-phosphate</name>
        <dbReference type="ChEBI" id="CHEBI:597326"/>
    </cofactor>
</comment>
<dbReference type="Pfam" id="PF00155">
    <property type="entry name" value="Aminotran_1_2"/>
    <property type="match status" value="1"/>
</dbReference>
<evidence type="ECO:0000256" key="7">
    <source>
        <dbReference type="RuleBase" id="RU000481"/>
    </source>
</evidence>
<dbReference type="AlphaFoldDB" id="E1QTS7"/>
<name>E1QTS7_VULDI</name>
<dbReference type="PRINTS" id="PR00753">
    <property type="entry name" value="ACCSYNTHASE"/>
</dbReference>